<dbReference type="Proteomes" id="UP000614334">
    <property type="component" value="Unassembled WGS sequence"/>
</dbReference>
<evidence type="ECO:0000259" key="2">
    <source>
        <dbReference type="Pfam" id="PF20153"/>
    </source>
</evidence>
<keyword evidence="1" id="KW-0472">Membrane</keyword>
<comment type="caution">
    <text evidence="3">The sequence shown here is derived from an EMBL/GenBank/DDBJ whole genome shotgun (WGS) entry which is preliminary data.</text>
</comment>
<dbReference type="InterPro" id="IPR045338">
    <property type="entry name" value="DUF6535"/>
</dbReference>
<feature type="domain" description="DUF6535" evidence="2">
    <location>
        <begin position="151"/>
        <end position="193"/>
    </location>
</feature>
<keyword evidence="1" id="KW-0812">Transmembrane</keyword>
<feature type="transmembrane region" description="Helical" evidence="1">
    <location>
        <begin position="172"/>
        <end position="194"/>
    </location>
</feature>
<accession>A0A8H7M0E8</accession>
<feature type="transmembrane region" description="Helical" evidence="1">
    <location>
        <begin position="64"/>
        <end position="81"/>
    </location>
</feature>
<evidence type="ECO:0000313" key="4">
    <source>
        <dbReference type="Proteomes" id="UP000614334"/>
    </source>
</evidence>
<sequence>MLDQPTQGIRAGGAVLRPPNYDKLSTDRIGEELNPDACIWRLYAEEAKDYDTGMAQERNKNLDTMLLFATLFSAIVTAFIIESTNLLEQDSSEISTHLLLLLARSQQHTETKFNDPASNLAEIPEFVPSRPNVLFFFDNLFRGCRNGHLGQRMRQARLTSLDAWNMRPIIDLLPTVLNIALFIFSLGLIVRLWLLDFVVAGIITVISALVCAIYCYFVLAGAFYRTYPYKSQLSHYLQRIMSQHMLQYDLIDLDAQKRVEPREIDLLTWLFSTSSDPVLRGYVTQALAGLKSLKVNLNIFPNGDIVELRDQYAQNNKILDALFNLGAHAINQLQMAQPGVVTSWHHVEVRILPDSLWL</sequence>
<organism evidence="3 4">
    <name type="scientific">Rhizoctonia solani</name>
    <dbReference type="NCBI Taxonomy" id="456999"/>
    <lineage>
        <taxon>Eukaryota</taxon>
        <taxon>Fungi</taxon>
        <taxon>Dikarya</taxon>
        <taxon>Basidiomycota</taxon>
        <taxon>Agaricomycotina</taxon>
        <taxon>Agaricomycetes</taxon>
        <taxon>Cantharellales</taxon>
        <taxon>Ceratobasidiaceae</taxon>
        <taxon>Rhizoctonia</taxon>
    </lineage>
</organism>
<keyword evidence="1" id="KW-1133">Transmembrane helix</keyword>
<proteinExistence type="predicted"/>
<dbReference type="Pfam" id="PF20153">
    <property type="entry name" value="DUF6535"/>
    <property type="match status" value="2"/>
</dbReference>
<protein>
    <submittedName>
        <fullName evidence="3">Embryonic skeletal system development</fullName>
    </submittedName>
</protein>
<dbReference type="AlphaFoldDB" id="A0A8H7M0E8"/>
<gene>
    <name evidence="3" type="ORF">RHS01_09879</name>
</gene>
<feature type="transmembrane region" description="Helical" evidence="1">
    <location>
        <begin position="200"/>
        <end position="224"/>
    </location>
</feature>
<reference evidence="3" key="1">
    <citation type="submission" date="2020-09" db="EMBL/GenBank/DDBJ databases">
        <title>Comparative genome analyses of four rice-infecting Rhizoctonia solani isolates reveal extensive enrichment of homogalacturonan modification genes.</title>
        <authorList>
            <person name="Lee D.-Y."/>
            <person name="Jeon J."/>
            <person name="Kim K.-T."/>
            <person name="Cheong K."/>
            <person name="Song H."/>
            <person name="Choi G."/>
            <person name="Ko J."/>
            <person name="Opiyo S.O."/>
            <person name="Zuo S."/>
            <person name="Madhav S."/>
            <person name="Lee Y.-H."/>
            <person name="Wang G.-L."/>
        </authorList>
    </citation>
    <scope>NUCLEOTIDE SEQUENCE</scope>
    <source>
        <strain evidence="3">AG1-IA B2</strain>
    </source>
</reference>
<evidence type="ECO:0000256" key="1">
    <source>
        <dbReference type="SAM" id="Phobius"/>
    </source>
</evidence>
<feature type="domain" description="DUF6535" evidence="2">
    <location>
        <begin position="40"/>
        <end position="133"/>
    </location>
</feature>
<name>A0A8H7M0E8_9AGAM</name>
<dbReference type="EMBL" id="JACYCF010000026">
    <property type="protein sequence ID" value="KAF8749678.1"/>
    <property type="molecule type" value="Genomic_DNA"/>
</dbReference>
<evidence type="ECO:0000313" key="3">
    <source>
        <dbReference type="EMBL" id="KAF8749678.1"/>
    </source>
</evidence>